<feature type="compositionally biased region" description="Basic and acidic residues" evidence="1">
    <location>
        <begin position="137"/>
        <end position="147"/>
    </location>
</feature>
<evidence type="ECO:0000256" key="1">
    <source>
        <dbReference type="SAM" id="MobiDB-lite"/>
    </source>
</evidence>
<feature type="compositionally biased region" description="Basic and acidic residues" evidence="1">
    <location>
        <begin position="308"/>
        <end position="318"/>
    </location>
</feature>
<feature type="region of interest" description="Disordered" evidence="1">
    <location>
        <begin position="392"/>
        <end position="411"/>
    </location>
</feature>
<gene>
    <name evidence="2" type="ORF">VDBG_06280</name>
</gene>
<evidence type="ECO:0000313" key="2">
    <source>
        <dbReference type="EMBL" id="EEY20170.1"/>
    </source>
</evidence>
<feature type="compositionally biased region" description="Low complexity" evidence="1">
    <location>
        <begin position="328"/>
        <end position="339"/>
    </location>
</feature>
<dbReference type="EMBL" id="DS985220">
    <property type="protein sequence ID" value="EEY20170.1"/>
    <property type="molecule type" value="Genomic_DNA"/>
</dbReference>
<protein>
    <submittedName>
        <fullName evidence="2">Predicted protein</fullName>
    </submittedName>
</protein>
<name>C9SN05_VERA1</name>
<proteinExistence type="predicted"/>
<feature type="compositionally biased region" description="Basic residues" evidence="1">
    <location>
        <begin position="340"/>
        <end position="350"/>
    </location>
</feature>
<feature type="region of interest" description="Disordered" evidence="1">
    <location>
        <begin position="127"/>
        <end position="147"/>
    </location>
</feature>
<keyword evidence="3" id="KW-1185">Reference proteome</keyword>
<evidence type="ECO:0000313" key="3">
    <source>
        <dbReference type="Proteomes" id="UP000008698"/>
    </source>
</evidence>
<reference evidence="3" key="1">
    <citation type="journal article" date="2011" name="PLoS Pathog.">
        <title>Comparative genomics yields insights into niche adaptation of plant vascular wilt pathogens.</title>
        <authorList>
            <person name="Klosterman S.J."/>
            <person name="Subbarao K.V."/>
            <person name="Kang S."/>
            <person name="Veronese P."/>
            <person name="Gold S.E."/>
            <person name="Thomma B.P.H.J."/>
            <person name="Chen Z."/>
            <person name="Henrissat B."/>
            <person name="Lee Y.-H."/>
            <person name="Park J."/>
            <person name="Garcia-Pedrajas M.D."/>
            <person name="Barbara D.J."/>
            <person name="Anchieta A."/>
            <person name="de Jonge R."/>
            <person name="Santhanam P."/>
            <person name="Maruthachalam K."/>
            <person name="Atallah Z."/>
            <person name="Amyotte S.G."/>
            <person name="Paz Z."/>
            <person name="Inderbitzin P."/>
            <person name="Hayes R.J."/>
            <person name="Heiman D.I."/>
            <person name="Young S."/>
            <person name="Zeng Q."/>
            <person name="Engels R."/>
            <person name="Galagan J."/>
            <person name="Cuomo C.A."/>
            <person name="Dobinson K.F."/>
            <person name="Ma L.-J."/>
        </authorList>
    </citation>
    <scope>NUCLEOTIDE SEQUENCE [LARGE SCALE GENOMIC DNA]</scope>
    <source>
        <strain evidence="3">VaMs.102 / ATCC MYA-4576 / FGSC 10136</strain>
    </source>
</reference>
<dbReference type="RefSeq" id="XP_003003837.1">
    <property type="nucleotide sequence ID" value="XM_003003791.1"/>
</dbReference>
<dbReference type="KEGG" id="val:VDBG_06280"/>
<dbReference type="HOGENOM" id="CLU_601588_0_0_1"/>
<dbReference type="OrthoDB" id="10385648at2759"/>
<dbReference type="Proteomes" id="UP000008698">
    <property type="component" value="Unassembled WGS sequence"/>
</dbReference>
<accession>C9SN05</accession>
<sequence>MAVVRQTDHAPLLAVAKHGQTAGLDGVHGPAGGPVLVKRGLHKRPRLVKGHVVPRIARGRHRPVAELVAEPQSRKGLEEVIVPLIRRLGSAHGPERLSEIRELGQQRVRLGAVADHFGQPRDFHAAGSQRLPADEAGPARHEPAGVRQGRLDARTPRRPVGHPGEQELAVVQRLRVVQAGIGQKVQALAPLEPHEGEAAVQVAHGEGIVGDNGEGAAVLVGQHVEHAVDAVAGIRAVRQHGGAQRGKQAARDLLAERAHAVHGEQGRRVALEISDDVRVVVDLLGAEPEGDVLEGLPRHDGGAALDDGGARPREKDLPAESTRVGSTAAARGGRAPARGRPWRGRRRRRNQLASSANRRVVVTEGVDPHGARRRRAAQVQQRLVEVARHSERRAAVDGHGERLGGRTPDVREGFIGRERGGVVERVRVQVETERVGRRAGRSVTSRIVLSSTAEY</sequence>
<dbReference type="AlphaFoldDB" id="C9SN05"/>
<organism evidence="3">
    <name type="scientific">Verticillium alfalfae (strain VaMs.102 / ATCC MYA-4576 / FGSC 10136)</name>
    <name type="common">Verticillium wilt of alfalfa</name>
    <name type="synonym">Verticillium albo-atrum</name>
    <dbReference type="NCBI Taxonomy" id="526221"/>
    <lineage>
        <taxon>Eukaryota</taxon>
        <taxon>Fungi</taxon>
        <taxon>Dikarya</taxon>
        <taxon>Ascomycota</taxon>
        <taxon>Pezizomycotina</taxon>
        <taxon>Sordariomycetes</taxon>
        <taxon>Hypocreomycetidae</taxon>
        <taxon>Glomerellales</taxon>
        <taxon>Plectosphaerellaceae</taxon>
        <taxon>Verticillium</taxon>
    </lineage>
</organism>
<feature type="region of interest" description="Disordered" evidence="1">
    <location>
        <begin position="290"/>
        <end position="357"/>
    </location>
</feature>
<dbReference type="GeneID" id="9535184"/>